<dbReference type="InterPro" id="IPR012349">
    <property type="entry name" value="Split_barrel_FMN-bd"/>
</dbReference>
<name>A0A517DUR4_9FIRM</name>
<dbReference type="PANTHER" id="PTHR30466:SF1">
    <property type="entry name" value="FMN REDUCTASE (NADH) RUTF"/>
    <property type="match status" value="1"/>
</dbReference>
<feature type="domain" description="Rubredoxin-like" evidence="3">
    <location>
        <begin position="46"/>
        <end position="80"/>
    </location>
</feature>
<dbReference type="InterPro" id="IPR002563">
    <property type="entry name" value="Flavin_Rdtase-like_dom"/>
</dbReference>
<dbReference type="Gene3D" id="2.20.28.10">
    <property type="match status" value="2"/>
</dbReference>
<dbReference type="GO" id="GO:0010181">
    <property type="term" value="F:FMN binding"/>
    <property type="evidence" value="ECO:0007669"/>
    <property type="project" value="InterPro"/>
</dbReference>
<dbReference type="Pfam" id="PF01613">
    <property type="entry name" value="Flavin_Reduct"/>
    <property type="match status" value="1"/>
</dbReference>
<dbReference type="GO" id="GO:0005506">
    <property type="term" value="F:iron ion binding"/>
    <property type="evidence" value="ECO:0007669"/>
    <property type="project" value="InterPro"/>
</dbReference>
<evidence type="ECO:0000256" key="1">
    <source>
        <dbReference type="ARBA" id="ARBA00001965"/>
    </source>
</evidence>
<evidence type="ECO:0000313" key="4">
    <source>
        <dbReference type="EMBL" id="QDR81103.1"/>
    </source>
</evidence>
<dbReference type="GO" id="GO:0042602">
    <property type="term" value="F:riboflavin reductase (NADPH) activity"/>
    <property type="evidence" value="ECO:0007669"/>
    <property type="project" value="TreeGrafter"/>
</dbReference>
<dbReference type="Pfam" id="PF21349">
    <property type="entry name" value="RUBY_RBDX"/>
    <property type="match status" value="2"/>
</dbReference>
<dbReference type="Gene3D" id="2.30.110.10">
    <property type="entry name" value="Electron Transport, Fmn-binding Protein, Chain A"/>
    <property type="match status" value="1"/>
</dbReference>
<gene>
    <name evidence="4" type="primary">rutF</name>
    <name evidence="4" type="ORF">SPTER_24590</name>
</gene>
<dbReference type="RefSeq" id="WP_144350640.1">
    <property type="nucleotide sequence ID" value="NZ_CP036259.1"/>
</dbReference>
<evidence type="ECO:0000256" key="2">
    <source>
        <dbReference type="ARBA" id="ARBA00023002"/>
    </source>
</evidence>
<dbReference type="PROSITE" id="PS50903">
    <property type="entry name" value="RUBREDOXIN_LIKE"/>
    <property type="match status" value="2"/>
</dbReference>
<dbReference type="EC" id="1.5.1.42" evidence="4"/>
<proteinExistence type="predicted"/>
<protein>
    <submittedName>
        <fullName evidence="4">FMN reductase (NADH) RutF</fullName>
        <ecNumber evidence="4">1.5.1.42</ecNumber>
    </submittedName>
</protein>
<feature type="domain" description="Rubredoxin-like" evidence="3">
    <location>
        <begin position="1"/>
        <end position="35"/>
    </location>
</feature>
<dbReference type="OrthoDB" id="9799749at2"/>
<dbReference type="AlphaFoldDB" id="A0A517DUR4"/>
<keyword evidence="2 4" id="KW-0560">Oxidoreductase</keyword>
<dbReference type="InterPro" id="IPR024934">
    <property type="entry name" value="Rubredoxin-like_dom"/>
</dbReference>
<dbReference type="EMBL" id="CP036259">
    <property type="protein sequence ID" value="QDR81103.1"/>
    <property type="molecule type" value="Genomic_DNA"/>
</dbReference>
<organism evidence="4 5">
    <name type="scientific">Sporomusa termitida</name>
    <dbReference type="NCBI Taxonomy" id="2377"/>
    <lineage>
        <taxon>Bacteria</taxon>
        <taxon>Bacillati</taxon>
        <taxon>Bacillota</taxon>
        <taxon>Negativicutes</taxon>
        <taxon>Selenomonadales</taxon>
        <taxon>Sporomusaceae</taxon>
        <taxon>Sporomusa</taxon>
    </lineage>
</organism>
<reference evidence="4 5" key="1">
    <citation type="submission" date="2019-02" db="EMBL/GenBank/DDBJ databases">
        <title>Closed genome of Sporomusa termitida DSM 4440.</title>
        <authorList>
            <person name="Poehlein A."/>
            <person name="Daniel R."/>
        </authorList>
    </citation>
    <scope>NUCLEOTIDE SEQUENCE [LARGE SCALE GENOMIC DNA]</scope>
    <source>
        <strain evidence="4 5">DSM 4440</strain>
    </source>
</reference>
<dbReference type="CDD" id="cd00729">
    <property type="entry name" value="rubredoxin_SM"/>
    <property type="match status" value="1"/>
</dbReference>
<dbReference type="KEGG" id="sted:SPTER_24590"/>
<evidence type="ECO:0000313" key="5">
    <source>
        <dbReference type="Proteomes" id="UP000320776"/>
    </source>
</evidence>
<dbReference type="InterPro" id="IPR048574">
    <property type="entry name" value="RUBY_RBDX"/>
</dbReference>
<evidence type="ECO:0000259" key="3">
    <source>
        <dbReference type="PROSITE" id="PS50903"/>
    </source>
</evidence>
<dbReference type="SUPFAM" id="SSF50475">
    <property type="entry name" value="FMN-binding split barrel"/>
    <property type="match status" value="1"/>
</dbReference>
<dbReference type="Proteomes" id="UP000320776">
    <property type="component" value="Chromosome"/>
</dbReference>
<sequence>MKKWRCNVCGHIHEGDQPPAECPICGVGPEDFAVEQEPAAKLPVAAKRWKCTVCDYVHEGDHPPDKCPLCGVGPELFVLLLDETRQLTRAAVAEAGQDTAHSALDKISYGLYIVSSIKDNNINGQCCNTVFQVTSKPLRISICLNKNNLTHEYVMASGVFAVSMLGSDQTAAVHRFGYKSGRDTDKFAGVDYIAGQNGCPILTNCLAYVEARVMPEKMVDVGSHTLFIADVTAGRMVANAEALTYSLYRSSKR</sequence>
<dbReference type="PANTHER" id="PTHR30466">
    <property type="entry name" value="FLAVIN REDUCTASE"/>
    <property type="match status" value="1"/>
</dbReference>
<keyword evidence="5" id="KW-1185">Reference proteome</keyword>
<accession>A0A517DUR4</accession>
<dbReference type="GO" id="GO:0052874">
    <property type="term" value="F:FMN reductase (NADH) activity"/>
    <property type="evidence" value="ECO:0007669"/>
    <property type="project" value="UniProtKB-EC"/>
</dbReference>
<comment type="cofactor">
    <cofactor evidence="1">
        <name>Fe(3+)</name>
        <dbReference type="ChEBI" id="CHEBI:29034"/>
    </cofactor>
</comment>
<dbReference type="SUPFAM" id="SSF57802">
    <property type="entry name" value="Rubredoxin-like"/>
    <property type="match status" value="2"/>
</dbReference>
<dbReference type="SMART" id="SM00903">
    <property type="entry name" value="Flavin_Reduct"/>
    <property type="match status" value="1"/>
</dbReference>
<dbReference type="InterPro" id="IPR050268">
    <property type="entry name" value="NADH-dep_flavin_reductase"/>
</dbReference>